<evidence type="ECO:0000313" key="1">
    <source>
        <dbReference type="EMBL" id="GMS99004.1"/>
    </source>
</evidence>
<comment type="caution">
    <text evidence="1">The sequence shown here is derived from an EMBL/GenBank/DDBJ whole genome shotgun (WGS) entry which is preliminary data.</text>
</comment>
<protein>
    <submittedName>
        <fullName evidence="1">Uncharacterized protein</fullName>
    </submittedName>
</protein>
<dbReference type="AlphaFoldDB" id="A0AAV5TXN8"/>
<dbReference type="Proteomes" id="UP001432027">
    <property type="component" value="Unassembled WGS sequence"/>
</dbReference>
<feature type="non-terminal residue" evidence="1">
    <location>
        <position position="110"/>
    </location>
</feature>
<gene>
    <name evidence="1" type="ORF">PENTCL1PPCAC_21179</name>
</gene>
<name>A0AAV5TXN8_9BILA</name>
<reference evidence="1" key="1">
    <citation type="submission" date="2023-10" db="EMBL/GenBank/DDBJ databases">
        <title>Genome assembly of Pristionchus species.</title>
        <authorList>
            <person name="Yoshida K."/>
            <person name="Sommer R.J."/>
        </authorList>
    </citation>
    <scope>NUCLEOTIDE SEQUENCE</scope>
    <source>
        <strain evidence="1">RS0144</strain>
    </source>
</reference>
<feature type="non-terminal residue" evidence="1">
    <location>
        <position position="1"/>
    </location>
</feature>
<proteinExistence type="predicted"/>
<dbReference type="EMBL" id="BTSX01000005">
    <property type="protein sequence ID" value="GMS99004.1"/>
    <property type="molecule type" value="Genomic_DNA"/>
</dbReference>
<keyword evidence="2" id="KW-1185">Reference proteome</keyword>
<organism evidence="1 2">
    <name type="scientific">Pristionchus entomophagus</name>
    <dbReference type="NCBI Taxonomy" id="358040"/>
    <lineage>
        <taxon>Eukaryota</taxon>
        <taxon>Metazoa</taxon>
        <taxon>Ecdysozoa</taxon>
        <taxon>Nematoda</taxon>
        <taxon>Chromadorea</taxon>
        <taxon>Rhabditida</taxon>
        <taxon>Rhabditina</taxon>
        <taxon>Diplogasteromorpha</taxon>
        <taxon>Diplogasteroidea</taxon>
        <taxon>Neodiplogasteridae</taxon>
        <taxon>Pristionchus</taxon>
    </lineage>
</organism>
<sequence length="110" mass="12469">CRIYASVPDSSADIAKKIVVHDYNHDQTSLYDISQRKFHNEKGFFEVEVENRQINIINNNPGFATAPIAVWVVRRDCDNYSHSVVFDAANIDTAPNLQRVVAIMSTDPFI</sequence>
<accession>A0AAV5TXN8</accession>
<evidence type="ECO:0000313" key="2">
    <source>
        <dbReference type="Proteomes" id="UP001432027"/>
    </source>
</evidence>